<dbReference type="OrthoDB" id="2083440at2"/>
<dbReference type="HOGENOM" id="CLU_1552840_0_0_9"/>
<dbReference type="KEGG" id="dru:Desru_2350"/>
<proteinExistence type="predicted"/>
<evidence type="ECO:0000313" key="1">
    <source>
        <dbReference type="EMBL" id="AEG60593.1"/>
    </source>
</evidence>
<sequence>MSNNKQQRVMTNVIILSDRLMGEAKKLSSFIYSCADNMNVLGIAANSQEVMQLAKNHFVDFLIIVGYLRDEKSYGVVQELYEQNKNYTPVHYAMLDSLIFDLCEQYNISLRFDRTLPKAEFIDYLEKYKNYKYQRDLKTQKKMTTSLKNKKPGNPWPGFFSKFLKLFLNFLP</sequence>
<dbReference type="EMBL" id="CP002780">
    <property type="protein sequence ID" value="AEG60593.1"/>
    <property type="molecule type" value="Genomic_DNA"/>
</dbReference>
<dbReference type="Proteomes" id="UP000009234">
    <property type="component" value="Chromosome"/>
</dbReference>
<name>F6DMC6_DESRL</name>
<reference evidence="1 2" key="2">
    <citation type="journal article" date="2012" name="Stand. Genomic Sci.">
        <title>Complete genome sequence of the sulfate-reducing firmicute Desulfotomaculum ruminis type strain (DL(T)).</title>
        <authorList>
            <person name="Spring S."/>
            <person name="Visser M."/>
            <person name="Lu M."/>
            <person name="Copeland A."/>
            <person name="Lapidus A."/>
            <person name="Lucas S."/>
            <person name="Cheng J.F."/>
            <person name="Han C."/>
            <person name="Tapia R."/>
            <person name="Goodwin L.A."/>
            <person name="Pitluck S."/>
            <person name="Ivanova N."/>
            <person name="Land M."/>
            <person name="Hauser L."/>
            <person name="Larimer F."/>
            <person name="Rohde M."/>
            <person name="Goker M."/>
            <person name="Detter J.C."/>
            <person name="Kyrpides N.C."/>
            <person name="Woyke T."/>
            <person name="Schaap P.J."/>
            <person name="Plugge C.M."/>
            <person name="Muyzer G."/>
            <person name="Kuever J."/>
            <person name="Pereira I.A."/>
            <person name="Parshina S.N."/>
            <person name="Bernier-Latmani R."/>
            <person name="Stams A.J."/>
            <person name="Klenk H.P."/>
        </authorList>
    </citation>
    <scope>NUCLEOTIDE SEQUENCE [LARGE SCALE GENOMIC DNA]</scope>
    <source>
        <strain evidence="2">ATCC 23193 / DSM 2154 / NCIB 8452 / DL</strain>
    </source>
</reference>
<organism evidence="1 2">
    <name type="scientific">Desulforamulus ruminis (strain ATCC 23193 / DSM 2154 / NCIMB 8452 / DL)</name>
    <name type="common">Desulfotomaculum ruminis</name>
    <dbReference type="NCBI Taxonomy" id="696281"/>
    <lineage>
        <taxon>Bacteria</taxon>
        <taxon>Bacillati</taxon>
        <taxon>Bacillota</taxon>
        <taxon>Clostridia</taxon>
        <taxon>Eubacteriales</taxon>
        <taxon>Peptococcaceae</taxon>
        <taxon>Desulforamulus</taxon>
    </lineage>
</organism>
<keyword evidence="2" id="KW-1185">Reference proteome</keyword>
<protein>
    <recommendedName>
        <fullName evidence="3">Response regulatory domain-containing protein</fullName>
    </recommendedName>
</protein>
<evidence type="ECO:0000313" key="2">
    <source>
        <dbReference type="Proteomes" id="UP000009234"/>
    </source>
</evidence>
<accession>F6DMC6</accession>
<gene>
    <name evidence="1" type="ordered locus">Desru_2350</name>
</gene>
<reference evidence="2" key="1">
    <citation type="submission" date="2011-05" db="EMBL/GenBank/DDBJ databases">
        <title>Complete sequence of Desulfotomaculum ruminis DSM 2154.</title>
        <authorList>
            <person name="Lucas S."/>
            <person name="Copeland A."/>
            <person name="Lapidus A."/>
            <person name="Cheng J.-F."/>
            <person name="Goodwin L."/>
            <person name="Pitluck S."/>
            <person name="Lu M."/>
            <person name="Detter J.C."/>
            <person name="Han C."/>
            <person name="Tapia R."/>
            <person name="Land M."/>
            <person name="Hauser L."/>
            <person name="Kyrpides N."/>
            <person name="Ivanova N."/>
            <person name="Mikhailova N."/>
            <person name="Pagani I."/>
            <person name="Stams A.J.M."/>
            <person name="Plugge C.M."/>
            <person name="Muyzer G."/>
            <person name="Kuever J."/>
            <person name="Parshina S.N."/>
            <person name="Ivanova A.E."/>
            <person name="Nazina T.N."/>
            <person name="Brambilla E."/>
            <person name="Spring S."/>
            <person name="Klenk H.-P."/>
            <person name="Woyke T."/>
        </authorList>
    </citation>
    <scope>NUCLEOTIDE SEQUENCE [LARGE SCALE GENOMIC DNA]</scope>
    <source>
        <strain evidence="2">ATCC 23193 / DSM 2154 / NCIB 8452 / DL</strain>
    </source>
</reference>
<evidence type="ECO:0008006" key="3">
    <source>
        <dbReference type="Google" id="ProtNLM"/>
    </source>
</evidence>
<dbReference type="AlphaFoldDB" id="F6DMC6"/>
<dbReference type="eggNOG" id="ENOG503336P">
    <property type="taxonomic scope" value="Bacteria"/>
</dbReference>